<evidence type="ECO:0000313" key="2">
    <source>
        <dbReference type="EMBL" id="AUW31045.1"/>
    </source>
</evidence>
<dbReference type="SUPFAM" id="SSF56801">
    <property type="entry name" value="Acetyl-CoA synthetase-like"/>
    <property type="match status" value="1"/>
</dbReference>
<dbReference type="AlphaFoldDB" id="A0A1Z1CB80"/>
<name>A0A1Z1CB80_CLAUC</name>
<dbReference type="EMBL" id="MG777490">
    <property type="protein sequence ID" value="AUW31045.1"/>
    <property type="molecule type" value="Genomic_DNA"/>
</dbReference>
<dbReference type="EMBL" id="KX264248">
    <property type="protein sequence ID" value="ANM86324.1"/>
    <property type="molecule type" value="Genomic_DNA"/>
</dbReference>
<reference evidence="2" key="2">
    <citation type="submission" date="2017-12" db="EMBL/GenBank/DDBJ databases">
        <title>Genome Sequencing Reveals a Rich Biosynthetic Potential.</title>
        <authorList>
            <person name="Bertrand R.L."/>
            <person name="Abdel-Hameed M.E."/>
            <person name="Sorensen J.L."/>
        </authorList>
    </citation>
    <scope>NUCLEOTIDE SEQUENCE</scope>
</reference>
<proteinExistence type="predicted"/>
<sequence length="162" mass="17844">MSTEARPFLPATIKLHLEDPDERDIRTIPQLIEFDSQQNPDHVSCIQTRKHQHSISVSYLQLKKAILRCSDWFTATVKEIHLPHEDANGGLHRSSPVALAMDSDIGLLVHLLSLLGLGVPVLLLSARLSHSASRHLIPETSAEAIIGAPNIKTTMQEACIPV</sequence>
<organism evidence="1">
    <name type="scientific">Cladonia uncialis subsp. uncialis</name>
    <dbReference type="NCBI Taxonomy" id="180999"/>
    <lineage>
        <taxon>Eukaryota</taxon>
        <taxon>Fungi</taxon>
        <taxon>Dikarya</taxon>
        <taxon>Ascomycota</taxon>
        <taxon>Pezizomycotina</taxon>
        <taxon>Lecanoromycetes</taxon>
        <taxon>OSLEUM clade</taxon>
        <taxon>Lecanoromycetidae</taxon>
        <taxon>Lecanorales</taxon>
        <taxon>Lecanorineae</taxon>
        <taxon>Cladoniaceae</taxon>
        <taxon>Cladonia</taxon>
    </lineage>
</organism>
<reference evidence="1" key="1">
    <citation type="submission" date="2016-05" db="EMBL/GenBank/DDBJ databases">
        <title>Lichen genome sequencing reveals its rich biosynthetic potential.</title>
        <authorList>
            <person name="Bertrand R.L."/>
            <person name="Abdel-Hameed M."/>
            <person name="Sorensen J.L."/>
        </authorList>
    </citation>
    <scope>NUCLEOTIDE SEQUENCE</scope>
</reference>
<evidence type="ECO:0000313" key="1">
    <source>
        <dbReference type="EMBL" id="ANM86324.1"/>
    </source>
</evidence>
<protein>
    <submittedName>
        <fullName evidence="1 2">PKS-like protein</fullName>
    </submittedName>
</protein>
<dbReference type="InterPro" id="IPR042099">
    <property type="entry name" value="ANL_N_sf"/>
</dbReference>
<dbReference type="Gene3D" id="3.40.50.12780">
    <property type="entry name" value="N-terminal domain of ligase-like"/>
    <property type="match status" value="1"/>
</dbReference>
<accession>A0A1Z1CB80</accession>